<dbReference type="PROSITE" id="PS00028">
    <property type="entry name" value="ZINC_FINGER_C2H2_1"/>
    <property type="match status" value="3"/>
</dbReference>
<evidence type="ECO:0000256" key="1">
    <source>
        <dbReference type="ARBA" id="ARBA00022723"/>
    </source>
</evidence>
<keyword evidence="4" id="KW-0862">Zinc</keyword>
<evidence type="ECO:0000313" key="7">
    <source>
        <dbReference type="EMBL" id="CAK8695748.1"/>
    </source>
</evidence>
<dbReference type="Pfam" id="PF00096">
    <property type="entry name" value="zf-C2H2"/>
    <property type="match status" value="2"/>
</dbReference>
<dbReference type="PANTHER" id="PTHR24379">
    <property type="entry name" value="KRAB AND ZINC FINGER DOMAIN-CONTAINING"/>
    <property type="match status" value="1"/>
</dbReference>
<feature type="domain" description="C2H2-type" evidence="6">
    <location>
        <begin position="471"/>
        <end position="498"/>
    </location>
</feature>
<dbReference type="Proteomes" id="UP001642483">
    <property type="component" value="Unassembled WGS sequence"/>
</dbReference>
<dbReference type="EMBL" id="CAWYQH010000152">
    <property type="protein sequence ID" value="CAK8695748.1"/>
    <property type="molecule type" value="Genomic_DNA"/>
</dbReference>
<keyword evidence="3 5" id="KW-0863">Zinc-finger</keyword>
<feature type="domain" description="C2H2-type" evidence="6">
    <location>
        <begin position="539"/>
        <end position="566"/>
    </location>
</feature>
<evidence type="ECO:0000256" key="4">
    <source>
        <dbReference type="ARBA" id="ARBA00022833"/>
    </source>
</evidence>
<keyword evidence="2" id="KW-0677">Repeat</keyword>
<dbReference type="SMART" id="SM00355">
    <property type="entry name" value="ZnF_C2H2"/>
    <property type="match status" value="9"/>
</dbReference>
<feature type="domain" description="C2H2-type" evidence="6">
    <location>
        <begin position="567"/>
        <end position="594"/>
    </location>
</feature>
<feature type="domain" description="C2H2-type" evidence="6">
    <location>
        <begin position="499"/>
        <end position="530"/>
    </location>
</feature>
<feature type="domain" description="C2H2-type" evidence="6">
    <location>
        <begin position="595"/>
        <end position="622"/>
    </location>
</feature>
<keyword evidence="8" id="KW-1185">Reference proteome</keyword>
<keyword evidence="1" id="KW-0479">Metal-binding</keyword>
<dbReference type="Pfam" id="PF13909">
    <property type="entry name" value="zf-H2C2_5"/>
    <property type="match status" value="1"/>
</dbReference>
<dbReference type="InterPro" id="IPR036236">
    <property type="entry name" value="Znf_C2H2_sf"/>
</dbReference>
<dbReference type="Gene3D" id="3.30.160.60">
    <property type="entry name" value="Classic Zinc Finger"/>
    <property type="match status" value="6"/>
</dbReference>
<organism evidence="7 8">
    <name type="scientific">Clavelina lepadiformis</name>
    <name type="common">Light-bulb sea squirt</name>
    <name type="synonym">Ascidia lepadiformis</name>
    <dbReference type="NCBI Taxonomy" id="159417"/>
    <lineage>
        <taxon>Eukaryota</taxon>
        <taxon>Metazoa</taxon>
        <taxon>Chordata</taxon>
        <taxon>Tunicata</taxon>
        <taxon>Ascidiacea</taxon>
        <taxon>Aplousobranchia</taxon>
        <taxon>Clavelinidae</taxon>
        <taxon>Clavelina</taxon>
    </lineage>
</organism>
<proteinExistence type="predicted"/>
<evidence type="ECO:0000256" key="5">
    <source>
        <dbReference type="PROSITE-ProRule" id="PRU00042"/>
    </source>
</evidence>
<accession>A0ABP0GXD4</accession>
<evidence type="ECO:0000259" key="6">
    <source>
        <dbReference type="PROSITE" id="PS50157"/>
    </source>
</evidence>
<comment type="caution">
    <text evidence="7">The sequence shown here is derived from an EMBL/GenBank/DDBJ whole genome shotgun (WGS) entry which is preliminary data.</text>
</comment>
<sequence>MDLMKESSDDPSLAVDDSLLAPSSLNLSDDNILNHNLKSILPSTLYGVANSIDSLKTATASARDSAPSNKEVTEVAANVPIYFLATNNDDITPETEFTVAVDQSASLHLAQQDLKDLSSGSHMYKGRDATVAAFSNDVEVPFTYYANISAQNSATVSAVDKIKLATNPNVTLQSDIIQDCTAPNELSEEMIRSFVVGGNIPSQKESRTAERTAKPSKQEAHMVTVITNEVEETQTYAGENNDKQQIIILTESDNEHYDIDNLLTESEPMQCPTMEFRDSSAGPTEITLDDFSNANDGKITVTLVADNPPTNPIHCQDGDIIYHSTDTQSYPETRLLTAEEILQRQPELHMDFQVEAEISSLDGVILSREITTQTQPLQKRKPSKRKSKDFSAEFEMLLANNAKRKRTGESAAELHKCPKCHIKLLDAETLEVHMKCHTNEKFYKCFECNFTHKQWIKMYNHLFSHGISKPFKCNMCPFSCVNKSDLTTHLFVHSTTKEWQCPKCQRSFKHRRNMVAHERTCQGLDESGKPKKAEAPEECICKICKKKLSNKRNLDKHLEIHMDVKPFVCDLCGHSTRLKESLIMHKRLHTGEKPFKCDQCDYSTPDKSSLRRHKRRHTNEKPYCCTQCDYKAIQKHCLETHIRRKHTGEQFVCGLCHYVTFDRYGLNQHFKQHQFETVNDETGIVTSVMPLQINTSQDKTGENSQDNIIAASVQLNGASKLKQPTDVPTTWTVGVPLPTNPLKSGIEEVTYQQISCVPATTEAQETVQQTVEGLDAVVGALLQQIQEPGDLVFLQDGDIVIKKTDGRILIIQQQNEGDETENNAVVLQS</sequence>
<dbReference type="PROSITE" id="PS50157">
    <property type="entry name" value="ZINC_FINGER_C2H2_2"/>
    <property type="match status" value="7"/>
</dbReference>
<dbReference type="InterPro" id="IPR013087">
    <property type="entry name" value="Znf_C2H2_type"/>
</dbReference>
<gene>
    <name evidence="7" type="ORF">CVLEPA_LOCUS28973</name>
</gene>
<reference evidence="7 8" key="1">
    <citation type="submission" date="2024-02" db="EMBL/GenBank/DDBJ databases">
        <authorList>
            <person name="Daric V."/>
            <person name="Darras S."/>
        </authorList>
    </citation>
    <scope>NUCLEOTIDE SEQUENCE [LARGE SCALE GENOMIC DNA]</scope>
</reference>
<evidence type="ECO:0000256" key="3">
    <source>
        <dbReference type="ARBA" id="ARBA00022771"/>
    </source>
</evidence>
<feature type="domain" description="C2H2-type" evidence="6">
    <location>
        <begin position="623"/>
        <end position="651"/>
    </location>
</feature>
<evidence type="ECO:0000256" key="2">
    <source>
        <dbReference type="ARBA" id="ARBA00022737"/>
    </source>
</evidence>
<protein>
    <recommendedName>
        <fullName evidence="6">C2H2-type domain-containing protein</fullName>
    </recommendedName>
</protein>
<evidence type="ECO:0000313" key="8">
    <source>
        <dbReference type="Proteomes" id="UP001642483"/>
    </source>
</evidence>
<dbReference type="PANTHER" id="PTHR24379:SF123">
    <property type="entry name" value="ZINC FINGER AND BTB DOMAIN CONTAINING 17"/>
    <property type="match status" value="1"/>
</dbReference>
<name>A0ABP0GXD4_CLALP</name>
<feature type="domain" description="C2H2-type" evidence="6">
    <location>
        <begin position="415"/>
        <end position="442"/>
    </location>
</feature>
<dbReference type="SUPFAM" id="SSF57667">
    <property type="entry name" value="beta-beta-alpha zinc fingers"/>
    <property type="match status" value="5"/>
</dbReference>